<dbReference type="Gene3D" id="4.10.240.10">
    <property type="entry name" value="Zn(2)-C6 fungal-type DNA-binding domain"/>
    <property type="match status" value="1"/>
</dbReference>
<evidence type="ECO:0000256" key="4">
    <source>
        <dbReference type="ARBA" id="ARBA00023242"/>
    </source>
</evidence>
<dbReference type="Pfam" id="PF00172">
    <property type="entry name" value="Zn_clus"/>
    <property type="match status" value="1"/>
</dbReference>
<proteinExistence type="predicted"/>
<dbReference type="InterPro" id="IPR036864">
    <property type="entry name" value="Zn2-C6_fun-type_DNA-bd_sf"/>
</dbReference>
<feature type="compositionally biased region" description="Basic and acidic residues" evidence="5">
    <location>
        <begin position="127"/>
        <end position="137"/>
    </location>
</feature>
<sequence>MVTEENSEMAVGSTMDLYYNRDIGNGMVTSKFRINSAARQKTKHSSGHDESASHSLFNCSRCYKLKKRCSRDKPVCSYCSKTGADCEYVERVKKRPRKELGEKDGEGKSGPNSISIASLVHAAQNQDSKRQGDEQFHNIDLPSTVDIPSRNTPDGNARAGSRPVKSLNRKLLSSAFRNGSKQNLHEEYLVVKAIPDENLPSAFMHTFFANYEWKYPFLNMPGMMKKCSELSFVSETFVNLDVYLVLSVGCIIYDANNDTRHFSAYFSDSLIESIVDMISYDFSSKEDMPTAHLLILLAVYAINVSNVRLAWNIVGFLNRLIIYLTDFNGSNKCTDKRSFWTIYNLDKELSLLLGKPSQFIPTKLITVSDDFSDSLVEGEAEPLARLMKQSLVMYQLQDRMLHLRLGLAEATEAALYSFSSDLEKWRVEFSSIVHSEYADSHLLPNFIGLINLDYYFLSIELDQISSTESSQFTLQFLSNSFSLLLTTSDKKGSVGTSLYSLFWFQKLFKVISYNLEWLVRTFTKKDISSVKLAEFNSNIQLMINLLKLLINSNSVPQHYIGKLKNYVSFLSGLSIKLMGSNGASDEFFGKLADEVKDMITSQ</sequence>
<accession>A0AA91Q4Y5</accession>
<keyword evidence="3" id="KW-0238">DNA-binding</keyword>
<dbReference type="InterPro" id="IPR007219">
    <property type="entry name" value="XnlR_reg_dom"/>
</dbReference>
<dbReference type="PANTHER" id="PTHR46910:SF3">
    <property type="entry name" value="HALOTOLERANCE PROTEIN 9-RELATED"/>
    <property type="match status" value="1"/>
</dbReference>
<comment type="caution">
    <text evidence="7">The sequence shown here is derived from an EMBL/GenBank/DDBJ whole genome shotgun (WGS) entry which is preliminary data.</text>
</comment>
<dbReference type="KEGG" id="clus:A9F13_01g08173"/>
<dbReference type="InterPro" id="IPR050987">
    <property type="entry name" value="AtrR-like"/>
</dbReference>
<feature type="domain" description="Zn(2)-C6 fungal-type" evidence="6">
    <location>
        <begin position="58"/>
        <end position="88"/>
    </location>
</feature>
<dbReference type="GO" id="GO:0008270">
    <property type="term" value="F:zinc ion binding"/>
    <property type="evidence" value="ECO:0007669"/>
    <property type="project" value="InterPro"/>
</dbReference>
<name>A0AA91Q4Y5_CLALS</name>
<evidence type="ECO:0000256" key="3">
    <source>
        <dbReference type="ARBA" id="ARBA00023125"/>
    </source>
</evidence>
<keyword evidence="4" id="KW-0539">Nucleus</keyword>
<dbReference type="AlphaFoldDB" id="A0AA91Q4Y5"/>
<evidence type="ECO:0000259" key="6">
    <source>
        <dbReference type="PROSITE" id="PS50048"/>
    </source>
</evidence>
<organism evidence="7 8">
    <name type="scientific">Clavispora lusitaniae</name>
    <name type="common">Candida lusitaniae</name>
    <dbReference type="NCBI Taxonomy" id="36911"/>
    <lineage>
        <taxon>Eukaryota</taxon>
        <taxon>Fungi</taxon>
        <taxon>Dikarya</taxon>
        <taxon>Ascomycota</taxon>
        <taxon>Saccharomycotina</taxon>
        <taxon>Pichiomycetes</taxon>
        <taxon>Metschnikowiaceae</taxon>
        <taxon>Clavispora</taxon>
    </lineage>
</organism>
<evidence type="ECO:0000313" key="8">
    <source>
        <dbReference type="Proteomes" id="UP000195602"/>
    </source>
</evidence>
<dbReference type="PANTHER" id="PTHR46910">
    <property type="entry name" value="TRANSCRIPTION FACTOR PDR1"/>
    <property type="match status" value="1"/>
</dbReference>
<dbReference type="EMBL" id="LYUB02000001">
    <property type="protein sequence ID" value="OVF11318.1"/>
    <property type="molecule type" value="Genomic_DNA"/>
</dbReference>
<dbReference type="Proteomes" id="UP000195602">
    <property type="component" value="Unassembled WGS sequence"/>
</dbReference>
<dbReference type="GO" id="GO:0006351">
    <property type="term" value="P:DNA-templated transcription"/>
    <property type="evidence" value="ECO:0007669"/>
    <property type="project" value="InterPro"/>
</dbReference>
<dbReference type="SMART" id="SM00906">
    <property type="entry name" value="Fungal_trans"/>
    <property type="match status" value="1"/>
</dbReference>
<evidence type="ECO:0000256" key="1">
    <source>
        <dbReference type="ARBA" id="ARBA00004123"/>
    </source>
</evidence>
<comment type="subcellular location">
    <subcellularLocation>
        <location evidence="1">Nucleus</location>
    </subcellularLocation>
</comment>
<gene>
    <name evidence="7" type="ORF">A9F13_01g08173</name>
</gene>
<evidence type="ECO:0000256" key="5">
    <source>
        <dbReference type="SAM" id="MobiDB-lite"/>
    </source>
</evidence>
<keyword evidence="2" id="KW-0479">Metal-binding</keyword>
<reference evidence="7 8" key="1">
    <citation type="submission" date="2017-04" db="EMBL/GenBank/DDBJ databases">
        <title>Draft genome of the yeast Clavispora lusitaniae type strain CBS 6936.</title>
        <authorList>
            <person name="Durrens P."/>
            <person name="Klopp C."/>
            <person name="Biteau N."/>
            <person name="Fitton-Ouhabi V."/>
            <person name="Dementhon K."/>
            <person name="Accoceberry I."/>
            <person name="Sherman D.J."/>
            <person name="Noel T."/>
        </authorList>
    </citation>
    <scope>NUCLEOTIDE SEQUENCE [LARGE SCALE GENOMIC DNA]</scope>
    <source>
        <strain evidence="7 8">CBS 6936</strain>
    </source>
</reference>
<dbReference type="Pfam" id="PF04082">
    <property type="entry name" value="Fungal_trans"/>
    <property type="match status" value="1"/>
</dbReference>
<dbReference type="PROSITE" id="PS50048">
    <property type="entry name" value="ZN2_CY6_FUNGAL_2"/>
    <property type="match status" value="1"/>
</dbReference>
<dbReference type="CDD" id="cd00067">
    <property type="entry name" value="GAL4"/>
    <property type="match status" value="1"/>
</dbReference>
<feature type="region of interest" description="Disordered" evidence="5">
    <location>
        <begin position="121"/>
        <end position="163"/>
    </location>
</feature>
<evidence type="ECO:0000256" key="2">
    <source>
        <dbReference type="ARBA" id="ARBA00022723"/>
    </source>
</evidence>
<dbReference type="SUPFAM" id="SSF57701">
    <property type="entry name" value="Zn2/Cys6 DNA-binding domain"/>
    <property type="match status" value="1"/>
</dbReference>
<dbReference type="CDD" id="cd12148">
    <property type="entry name" value="fungal_TF_MHR"/>
    <property type="match status" value="1"/>
</dbReference>
<dbReference type="InterPro" id="IPR001138">
    <property type="entry name" value="Zn2Cys6_DnaBD"/>
</dbReference>
<evidence type="ECO:0000313" key="7">
    <source>
        <dbReference type="EMBL" id="OVF11318.1"/>
    </source>
</evidence>
<dbReference type="GO" id="GO:0000981">
    <property type="term" value="F:DNA-binding transcription factor activity, RNA polymerase II-specific"/>
    <property type="evidence" value="ECO:0007669"/>
    <property type="project" value="InterPro"/>
</dbReference>
<dbReference type="GO" id="GO:0005634">
    <property type="term" value="C:nucleus"/>
    <property type="evidence" value="ECO:0007669"/>
    <property type="project" value="UniProtKB-SubCell"/>
</dbReference>
<dbReference type="GO" id="GO:0003677">
    <property type="term" value="F:DNA binding"/>
    <property type="evidence" value="ECO:0007669"/>
    <property type="project" value="UniProtKB-KW"/>
</dbReference>
<protein>
    <submittedName>
        <fullName evidence="7">Transcriptional regulatory protein</fullName>
    </submittedName>
</protein>